<organism evidence="3 4">
    <name type="scientific">Achromobacter aloeverae</name>
    <dbReference type="NCBI Taxonomy" id="1750518"/>
    <lineage>
        <taxon>Bacteria</taxon>
        <taxon>Pseudomonadati</taxon>
        <taxon>Pseudomonadota</taxon>
        <taxon>Betaproteobacteria</taxon>
        <taxon>Burkholderiales</taxon>
        <taxon>Alcaligenaceae</taxon>
        <taxon>Achromobacter</taxon>
    </lineage>
</organism>
<gene>
    <name evidence="3" type="ORF">C7R54_19430</name>
</gene>
<dbReference type="Gene3D" id="3.40.190.150">
    <property type="entry name" value="Bordetella uptake gene, domain 1"/>
    <property type="match status" value="1"/>
</dbReference>
<reference evidence="3 4" key="1">
    <citation type="journal article" date="2017" name="Int. J. Syst. Evol. Microbiol.">
        <title>Achromobacter aloeverae sp. nov., isolated from the root of Aloe vera (L.) Burm.f.</title>
        <authorList>
            <person name="Kuncharoen N."/>
            <person name="Muramatsu Y."/>
            <person name="Shibata C."/>
            <person name="Kamakura Y."/>
            <person name="Nakagawa Y."/>
            <person name="Tanasupawat S."/>
        </authorList>
    </citation>
    <scope>NUCLEOTIDE SEQUENCE [LARGE SCALE GENOMIC DNA]</scope>
    <source>
        <strain evidence="3 4">AVA-1</strain>
    </source>
</reference>
<sequence length="324" mass="33484">MNVILKGLITAALALGSALASAGPAETFPQRPVTIVVPFTPGGAVDIVARAVAAGLGEKWSQSVVVENKPGGGGAIGIQYVTRAKADGYTLLLGSVGPVTVNPSLGPVGYDVAKDLAPIVLLAKTPAVLVTLPSTPVHDGAQFVKWAKSKPSGLNYGSAGTGNITHLVSEYFLSSAGLTANHIPYKGSAPAITDMLGGRLDFMFDVVPTAQPLIKSGKYRALAVTTIKRSDVLPDVPTLDELGYKGFDVSSWFSLMAPAGTPANVIAQINAAVNDVLRSNAARERLSAIGAYSAGGTPEQLGQFVASETQRWSKLIEDRGIHAN</sequence>
<dbReference type="EMBL" id="PYAL01000006">
    <property type="protein sequence ID" value="RXN85940.1"/>
    <property type="molecule type" value="Genomic_DNA"/>
</dbReference>
<dbReference type="RefSeq" id="WP_129152111.1">
    <property type="nucleotide sequence ID" value="NZ_JBHSDO010000017.1"/>
</dbReference>
<dbReference type="AlphaFoldDB" id="A0A4Q1HFW9"/>
<dbReference type="Gene3D" id="3.40.190.10">
    <property type="entry name" value="Periplasmic binding protein-like II"/>
    <property type="match status" value="1"/>
</dbReference>
<feature type="signal peptide" evidence="2">
    <location>
        <begin position="1"/>
        <end position="22"/>
    </location>
</feature>
<dbReference type="PIRSF" id="PIRSF017082">
    <property type="entry name" value="YflP"/>
    <property type="match status" value="1"/>
</dbReference>
<protein>
    <submittedName>
        <fullName evidence="3">Tripartite tricarboxylate transporter substrate binding protein</fullName>
    </submittedName>
</protein>
<dbReference type="CDD" id="cd07012">
    <property type="entry name" value="PBP2_Bug_TTT"/>
    <property type="match status" value="1"/>
</dbReference>
<proteinExistence type="inferred from homology"/>
<dbReference type="Proteomes" id="UP000290849">
    <property type="component" value="Unassembled WGS sequence"/>
</dbReference>
<evidence type="ECO:0000256" key="1">
    <source>
        <dbReference type="ARBA" id="ARBA00006987"/>
    </source>
</evidence>
<dbReference type="SUPFAM" id="SSF53850">
    <property type="entry name" value="Periplasmic binding protein-like II"/>
    <property type="match status" value="1"/>
</dbReference>
<dbReference type="PANTHER" id="PTHR42928">
    <property type="entry name" value="TRICARBOXYLATE-BINDING PROTEIN"/>
    <property type="match status" value="1"/>
</dbReference>
<dbReference type="Pfam" id="PF03401">
    <property type="entry name" value="TctC"/>
    <property type="match status" value="1"/>
</dbReference>
<dbReference type="OrthoDB" id="8678477at2"/>
<comment type="similarity">
    <text evidence="1">Belongs to the UPF0065 (bug) family.</text>
</comment>
<dbReference type="InterPro" id="IPR005064">
    <property type="entry name" value="BUG"/>
</dbReference>
<keyword evidence="4" id="KW-1185">Reference proteome</keyword>
<keyword evidence="2" id="KW-0732">Signal</keyword>
<feature type="chain" id="PRO_5020775904" evidence="2">
    <location>
        <begin position="23"/>
        <end position="324"/>
    </location>
</feature>
<evidence type="ECO:0000313" key="4">
    <source>
        <dbReference type="Proteomes" id="UP000290849"/>
    </source>
</evidence>
<evidence type="ECO:0000313" key="3">
    <source>
        <dbReference type="EMBL" id="RXN85940.1"/>
    </source>
</evidence>
<dbReference type="InterPro" id="IPR042100">
    <property type="entry name" value="Bug_dom1"/>
</dbReference>
<comment type="caution">
    <text evidence="3">The sequence shown here is derived from an EMBL/GenBank/DDBJ whole genome shotgun (WGS) entry which is preliminary data.</text>
</comment>
<dbReference type="PANTHER" id="PTHR42928:SF5">
    <property type="entry name" value="BLR1237 PROTEIN"/>
    <property type="match status" value="1"/>
</dbReference>
<name>A0A4Q1HFW9_9BURK</name>
<accession>A0A4Q1HFW9</accession>
<evidence type="ECO:0000256" key="2">
    <source>
        <dbReference type="SAM" id="SignalP"/>
    </source>
</evidence>